<feature type="transmembrane region" description="Helical" evidence="1">
    <location>
        <begin position="75"/>
        <end position="95"/>
    </location>
</feature>
<comment type="caution">
    <text evidence="2">The sequence shown here is derived from an EMBL/GenBank/DDBJ whole genome shotgun (WGS) entry which is preliminary data.</text>
</comment>
<sequence length="106" mass="11650">MIRSFFRLLSLLALVAAILAGTLDSIQSVASSSVVVTSLGNHWQNLDVVSLAMAEAAFAHYIHADAWRWAIAPVLSQPAFAVFLVLALLFWMIGYRRPRFAGRFSA</sequence>
<keyword evidence="1" id="KW-0812">Transmembrane</keyword>
<name>A0A7W9YYB3_9HYPH</name>
<evidence type="ECO:0000313" key="3">
    <source>
        <dbReference type="Proteomes" id="UP000535501"/>
    </source>
</evidence>
<gene>
    <name evidence="2" type="ORF">HNQ75_002481</name>
</gene>
<keyword evidence="1" id="KW-1133">Transmembrane helix</keyword>
<accession>A0A7W9YYB3</accession>
<organism evidence="2 3">
    <name type="scientific">Pseudorhizobium flavum</name>
    <dbReference type="NCBI Taxonomy" id="1335061"/>
    <lineage>
        <taxon>Bacteria</taxon>
        <taxon>Pseudomonadati</taxon>
        <taxon>Pseudomonadota</taxon>
        <taxon>Alphaproteobacteria</taxon>
        <taxon>Hyphomicrobiales</taxon>
        <taxon>Rhizobiaceae</taxon>
        <taxon>Rhizobium/Agrobacterium group</taxon>
        <taxon>Pseudorhizobium</taxon>
    </lineage>
</organism>
<evidence type="ECO:0000313" key="2">
    <source>
        <dbReference type="EMBL" id="MBB6180502.1"/>
    </source>
</evidence>
<dbReference type="EMBL" id="JACHEJ010000005">
    <property type="protein sequence ID" value="MBB6180502.1"/>
    <property type="molecule type" value="Genomic_DNA"/>
</dbReference>
<keyword evidence="1" id="KW-0472">Membrane</keyword>
<evidence type="ECO:0000256" key="1">
    <source>
        <dbReference type="SAM" id="Phobius"/>
    </source>
</evidence>
<reference evidence="2 3" key="1">
    <citation type="submission" date="2020-08" db="EMBL/GenBank/DDBJ databases">
        <title>Genomic Encyclopedia of Type Strains, Phase IV (KMG-IV): sequencing the most valuable type-strain genomes for metagenomic binning, comparative biology and taxonomic classification.</title>
        <authorList>
            <person name="Goeker M."/>
        </authorList>
    </citation>
    <scope>NUCLEOTIDE SEQUENCE [LARGE SCALE GENOMIC DNA]</scope>
    <source>
        <strain evidence="2 3">DSM 102134</strain>
    </source>
</reference>
<protein>
    <submittedName>
        <fullName evidence="2">DMSO/TMAO reductase YedYZ heme-binding membrane subunit</fullName>
    </submittedName>
</protein>
<keyword evidence="3" id="KW-1185">Reference proteome</keyword>
<dbReference type="AlphaFoldDB" id="A0A7W9YYB3"/>
<dbReference type="Proteomes" id="UP000535501">
    <property type="component" value="Unassembled WGS sequence"/>
</dbReference>
<proteinExistence type="predicted"/>